<protein>
    <submittedName>
        <fullName evidence="2">Uncharacterized protein</fullName>
    </submittedName>
</protein>
<organism evidence="2 3">
    <name type="scientific">Rotaria sordida</name>
    <dbReference type="NCBI Taxonomy" id="392033"/>
    <lineage>
        <taxon>Eukaryota</taxon>
        <taxon>Metazoa</taxon>
        <taxon>Spiralia</taxon>
        <taxon>Gnathifera</taxon>
        <taxon>Rotifera</taxon>
        <taxon>Eurotatoria</taxon>
        <taxon>Bdelloidea</taxon>
        <taxon>Philodinida</taxon>
        <taxon>Philodinidae</taxon>
        <taxon>Rotaria</taxon>
    </lineage>
</organism>
<gene>
    <name evidence="2" type="ORF">FNK824_LOCUS18920</name>
</gene>
<evidence type="ECO:0000313" key="2">
    <source>
        <dbReference type="EMBL" id="CAF3869393.1"/>
    </source>
</evidence>
<name>A0A819FLB2_9BILA</name>
<feature type="compositionally biased region" description="Basic and acidic residues" evidence="1">
    <location>
        <begin position="66"/>
        <end position="78"/>
    </location>
</feature>
<proteinExistence type="predicted"/>
<sequence length="116" mass="13748">MLAGQFLKWLAEGAKKKLITRIDISDEYPMLWSKFLGETNNPDDFMKQMVDKNDEEDVWKQLNEMKINEQKPKNENKINHARKTKQPSDLEYEEDIDLALQDLDDDNNKDDDDEEN</sequence>
<dbReference type="AlphaFoldDB" id="A0A819FLB2"/>
<dbReference type="EMBL" id="CAJOBE010003248">
    <property type="protein sequence ID" value="CAF3869393.1"/>
    <property type="molecule type" value="Genomic_DNA"/>
</dbReference>
<evidence type="ECO:0000256" key="1">
    <source>
        <dbReference type="SAM" id="MobiDB-lite"/>
    </source>
</evidence>
<evidence type="ECO:0000313" key="3">
    <source>
        <dbReference type="Proteomes" id="UP000663874"/>
    </source>
</evidence>
<dbReference type="Proteomes" id="UP000663874">
    <property type="component" value="Unassembled WGS sequence"/>
</dbReference>
<comment type="caution">
    <text evidence="2">The sequence shown here is derived from an EMBL/GenBank/DDBJ whole genome shotgun (WGS) entry which is preliminary data.</text>
</comment>
<feature type="region of interest" description="Disordered" evidence="1">
    <location>
        <begin position="65"/>
        <end position="91"/>
    </location>
</feature>
<reference evidence="2" key="1">
    <citation type="submission" date="2021-02" db="EMBL/GenBank/DDBJ databases">
        <authorList>
            <person name="Nowell W R."/>
        </authorList>
    </citation>
    <scope>NUCLEOTIDE SEQUENCE</scope>
</reference>
<accession>A0A819FLB2</accession>